<feature type="compositionally biased region" description="Basic and acidic residues" evidence="1">
    <location>
        <begin position="184"/>
        <end position="194"/>
    </location>
</feature>
<name>A0ABZ2HNL3_9RHOB</name>
<protein>
    <recommendedName>
        <fullName evidence="4">Lipoprotein</fullName>
    </recommendedName>
</protein>
<evidence type="ECO:0000313" key="3">
    <source>
        <dbReference type="Proteomes" id="UP001364156"/>
    </source>
</evidence>
<reference evidence="2 3" key="1">
    <citation type="submission" date="2023-10" db="EMBL/GenBank/DDBJ databases">
        <title>Roseovarius strain S88 nov., isolated from a marine algae.</title>
        <authorList>
            <person name="Lee M.W."/>
            <person name="Lee J.K."/>
            <person name="Kim J.M."/>
            <person name="Choi D.G."/>
            <person name="Baek J.H."/>
            <person name="Bayburt H."/>
            <person name="Jung J.J."/>
            <person name="Han D.M."/>
            <person name="Jeon C.O."/>
        </authorList>
    </citation>
    <scope>NUCLEOTIDE SEQUENCE [LARGE SCALE GENOMIC DNA]</scope>
    <source>
        <strain evidence="2 3">S88</strain>
    </source>
</reference>
<feature type="region of interest" description="Disordered" evidence="1">
    <location>
        <begin position="542"/>
        <end position="594"/>
    </location>
</feature>
<organism evidence="2 3">
    <name type="scientific">Roseovarius phycicola</name>
    <dbReference type="NCBI Taxonomy" id="3080976"/>
    <lineage>
        <taxon>Bacteria</taxon>
        <taxon>Pseudomonadati</taxon>
        <taxon>Pseudomonadota</taxon>
        <taxon>Alphaproteobacteria</taxon>
        <taxon>Rhodobacterales</taxon>
        <taxon>Roseobacteraceae</taxon>
        <taxon>Roseovarius</taxon>
    </lineage>
</organism>
<evidence type="ECO:0000313" key="2">
    <source>
        <dbReference type="EMBL" id="WWR46890.1"/>
    </source>
</evidence>
<feature type="compositionally biased region" description="Acidic residues" evidence="1">
    <location>
        <begin position="344"/>
        <end position="354"/>
    </location>
</feature>
<gene>
    <name evidence="2" type="ORF">RZ517_01515</name>
</gene>
<feature type="compositionally biased region" description="Acidic residues" evidence="1">
    <location>
        <begin position="296"/>
        <end position="307"/>
    </location>
</feature>
<feature type="compositionally biased region" description="Acidic residues" evidence="1">
    <location>
        <begin position="361"/>
        <end position="375"/>
    </location>
</feature>
<feature type="region of interest" description="Disordered" evidence="1">
    <location>
        <begin position="624"/>
        <end position="713"/>
    </location>
</feature>
<feature type="region of interest" description="Disordered" evidence="1">
    <location>
        <begin position="96"/>
        <end position="201"/>
    </location>
</feature>
<keyword evidence="3" id="KW-1185">Reference proteome</keyword>
<proteinExistence type="predicted"/>
<feature type="compositionally biased region" description="Acidic residues" evidence="1">
    <location>
        <begin position="96"/>
        <end position="118"/>
    </location>
</feature>
<accession>A0ABZ2HNL3</accession>
<sequence length="813" mass="89010">MKAIAEYFRDLAADDRYFGAEPPTPDAEMLARIAEREIARRVEAHEDQGKIHLRAQDEDGALATTSLLAPDIEEPSEVATEGLPTMEDASELVSEAIEDSLVEPEFVDETYADADALEPDPQTASDDNVADEEDLIDEAPTEDPTDEPEDASEIESISAEKTETEELLAEISASAEVEEEEKAEPETLEDHPSDSYDLDPDIAAFMADAAAEEAQLAAAQSDDSVDDLLEVDEIEAEIAELEDVQDDQSIGLADFISEGTEKDEAPELSESDDIAEKLQRIRAVAAQSEPKFVPDDFSEDEHAEDLMENTSSELEALLASTREEEESDGSPQLDLAAETLEQAFSDDEEEDSEELDKTTDIEEVFESSDAEETQEAAEIAEPADVIEEDELAQLLADSTPDNFADSEADELEVSEAIKSEVTNFELEKDALDAPAEDTAAIEDDMEPLVLGSDERVEIVEEETVAEDLDHDLGDSTLSPEDEADLLRELAEVEAEIETDPEMFKADRIEDAVEVADLADDKIDLAEAEAIADSTLEIAQQRDALSNADAMTTASDLDPSPEIESAPEIEPEESKEKPRGLKRLLGMGKSEPEQDVERIFDEADSQMEDKEASLRRNAIQHLRAAVAATRAEHKAGGKIEKDVDDAPYRSDLAEVVRPRRPSASETASTSRRPTRPEDVDPAPLKLVAEQRVDVDQAPVRPRRVSAGERPPMAEMQTEAMGGFASFAEEMGATELPQILEAAAAYMSDVEGRAEFSRPMLMNKLKEVTSDSYSREDGLRSFGELLRGGKLRKIRGGRFAVTDETEFRSEARDAG</sequence>
<feature type="compositionally biased region" description="Acidic residues" evidence="1">
    <location>
        <begin position="558"/>
        <end position="570"/>
    </location>
</feature>
<feature type="region of interest" description="Disordered" evidence="1">
    <location>
        <begin position="286"/>
        <end position="383"/>
    </location>
</feature>
<evidence type="ECO:0008006" key="4">
    <source>
        <dbReference type="Google" id="ProtNLM"/>
    </source>
</evidence>
<dbReference type="Proteomes" id="UP001364156">
    <property type="component" value="Chromosome"/>
</dbReference>
<dbReference type="EMBL" id="CP146069">
    <property type="protein sequence ID" value="WWR46890.1"/>
    <property type="molecule type" value="Genomic_DNA"/>
</dbReference>
<evidence type="ECO:0000256" key="1">
    <source>
        <dbReference type="SAM" id="MobiDB-lite"/>
    </source>
</evidence>
<feature type="compositionally biased region" description="Acidic residues" evidence="1">
    <location>
        <begin position="128"/>
        <end position="153"/>
    </location>
</feature>
<feature type="compositionally biased region" description="Basic and acidic residues" evidence="1">
    <location>
        <begin position="629"/>
        <end position="656"/>
    </location>
</feature>